<keyword evidence="3" id="KW-1185">Reference proteome</keyword>
<evidence type="ECO:0000313" key="2">
    <source>
        <dbReference type="EMBL" id="AIZ56841.1"/>
    </source>
</evidence>
<dbReference type="HOGENOM" id="CLU_205630_0_0_2"/>
<proteinExistence type="predicted"/>
<organism evidence="2 3">
    <name type="scientific">Candidatus Methanoplasma termitum</name>
    <dbReference type="NCBI Taxonomy" id="1577791"/>
    <lineage>
        <taxon>Archaea</taxon>
        <taxon>Methanobacteriati</taxon>
        <taxon>Thermoplasmatota</taxon>
        <taxon>Thermoplasmata</taxon>
        <taxon>Methanomassiliicoccales</taxon>
        <taxon>Methanomassiliicoccaceae</taxon>
        <taxon>Candidatus Methanoplasma</taxon>
    </lineage>
</organism>
<accession>A0A0A7LH41</accession>
<protein>
    <submittedName>
        <fullName evidence="2">Uncharacterized protein</fullName>
    </submittedName>
</protein>
<dbReference type="RefSeq" id="WP_048112686.1">
    <property type="nucleotide sequence ID" value="NZ_CP010070.1"/>
</dbReference>
<dbReference type="GeneID" id="24818628"/>
<dbReference type="Proteomes" id="UP000030787">
    <property type="component" value="Chromosome"/>
</dbReference>
<keyword evidence="1" id="KW-0812">Transmembrane</keyword>
<name>A0A0A7LH41_9ARCH</name>
<reference evidence="2 3" key="1">
    <citation type="journal article" date="2014" name="Appl. Environ. Microbiol.">
        <title>Comparative Genome Analysis of 'Candidatus Methanoplasma termitum' Indicates a New Mode of Energy Metabolism in the Seventh Order of Methanogens.</title>
        <authorList>
            <person name="Lang K."/>
            <person name="Schuldes J."/>
            <person name="Klingl A."/>
            <person name="Poehlein A."/>
            <person name="Daniel R."/>
            <person name="Brune A."/>
        </authorList>
    </citation>
    <scope>NUCLEOTIDE SEQUENCE [LARGE SCALE GENOMIC DNA]</scope>
    <source>
        <strain evidence="3">Mpt1</strain>
    </source>
</reference>
<sequence>MNGFGPGTYHSTAVYTDGTSDLTLTVNDDAGNPGGGSNTLLWVAIVIVIIVIIAAIAFLLYRRSKA</sequence>
<dbReference type="AlphaFoldDB" id="A0A0A7LH41"/>
<dbReference type="EMBL" id="CP010070">
    <property type="protein sequence ID" value="AIZ56841.1"/>
    <property type="molecule type" value="Genomic_DNA"/>
</dbReference>
<dbReference type="KEGG" id="mear:Mpt1_c09660"/>
<keyword evidence="1" id="KW-0472">Membrane</keyword>
<dbReference type="STRING" id="1577791.Mpt1_c09660"/>
<feature type="transmembrane region" description="Helical" evidence="1">
    <location>
        <begin position="40"/>
        <end position="61"/>
    </location>
</feature>
<keyword evidence="1" id="KW-1133">Transmembrane helix</keyword>
<evidence type="ECO:0000256" key="1">
    <source>
        <dbReference type="SAM" id="Phobius"/>
    </source>
</evidence>
<gene>
    <name evidence="2" type="ORF">Mpt1_c09660</name>
</gene>
<evidence type="ECO:0000313" key="3">
    <source>
        <dbReference type="Proteomes" id="UP000030787"/>
    </source>
</evidence>